<evidence type="ECO:0000256" key="1">
    <source>
        <dbReference type="SAM" id="MobiDB-lite"/>
    </source>
</evidence>
<organism evidence="2">
    <name type="scientific">Salix viminalis</name>
    <name type="common">Common osier</name>
    <name type="synonym">Basket willow</name>
    <dbReference type="NCBI Taxonomy" id="40686"/>
    <lineage>
        <taxon>Eukaryota</taxon>
        <taxon>Viridiplantae</taxon>
        <taxon>Streptophyta</taxon>
        <taxon>Embryophyta</taxon>
        <taxon>Tracheophyta</taxon>
        <taxon>Spermatophyta</taxon>
        <taxon>Magnoliopsida</taxon>
        <taxon>eudicotyledons</taxon>
        <taxon>Gunneridae</taxon>
        <taxon>Pentapetalae</taxon>
        <taxon>rosids</taxon>
        <taxon>fabids</taxon>
        <taxon>Malpighiales</taxon>
        <taxon>Salicaceae</taxon>
        <taxon>Saliceae</taxon>
        <taxon>Salix</taxon>
    </lineage>
</organism>
<evidence type="ECO:0000313" key="2">
    <source>
        <dbReference type="EMBL" id="VFU48436.1"/>
    </source>
</evidence>
<feature type="region of interest" description="Disordered" evidence="1">
    <location>
        <begin position="38"/>
        <end position="103"/>
    </location>
</feature>
<proteinExistence type="predicted"/>
<feature type="compositionally biased region" description="Low complexity" evidence="1">
    <location>
        <begin position="74"/>
        <end position="92"/>
    </location>
</feature>
<sequence length="103" mass="11239">MARTKQTLEHTGDLQIQDLINVSTVLRNEPLRNWKACPDWENGAWNKDGAGAYGTSRKKSSAPSANQRVKSCQSESASSSAKSISESSDSEIGPWQDASFTSY</sequence>
<reference evidence="2" key="1">
    <citation type="submission" date="2019-03" db="EMBL/GenBank/DDBJ databases">
        <authorList>
            <person name="Mank J."/>
            <person name="Almeida P."/>
        </authorList>
    </citation>
    <scope>NUCLEOTIDE SEQUENCE</scope>
    <source>
        <strain evidence="2">78183</strain>
    </source>
</reference>
<feature type="compositionally biased region" description="Polar residues" evidence="1">
    <location>
        <begin position="61"/>
        <end position="73"/>
    </location>
</feature>
<name>A0A6N2M6J0_SALVM</name>
<dbReference type="EMBL" id="CAADRP010001696">
    <property type="protein sequence ID" value="VFU48436.1"/>
    <property type="molecule type" value="Genomic_DNA"/>
</dbReference>
<protein>
    <submittedName>
        <fullName evidence="2">Uncharacterized protein</fullName>
    </submittedName>
</protein>
<gene>
    <name evidence="2" type="ORF">SVIM_LOCUS317294</name>
</gene>
<dbReference type="AlphaFoldDB" id="A0A6N2M6J0"/>
<accession>A0A6N2M6J0</accession>